<keyword evidence="2" id="KW-0813">Transport</keyword>
<gene>
    <name evidence="6" type="ORF">MU846_02695</name>
</gene>
<dbReference type="CDD" id="cd03255">
    <property type="entry name" value="ABC_MJ0796_LolCDE_FtsE"/>
    <property type="match status" value="1"/>
</dbReference>
<dbReference type="Gene3D" id="3.40.50.300">
    <property type="entry name" value="P-loop containing nucleotide triphosphate hydrolases"/>
    <property type="match status" value="1"/>
</dbReference>
<protein>
    <submittedName>
        <fullName evidence="6">ATP-binding cassette domain-containing protein</fullName>
    </submittedName>
</protein>
<keyword evidence="3" id="KW-0547">Nucleotide-binding</keyword>
<dbReference type="SMART" id="SM00382">
    <property type="entry name" value="AAA"/>
    <property type="match status" value="1"/>
</dbReference>
<dbReference type="PROSITE" id="PS50893">
    <property type="entry name" value="ABC_TRANSPORTER_2"/>
    <property type="match status" value="1"/>
</dbReference>
<dbReference type="InterPro" id="IPR015854">
    <property type="entry name" value="ABC_transpr_LolD-like"/>
</dbReference>
<evidence type="ECO:0000256" key="2">
    <source>
        <dbReference type="ARBA" id="ARBA00022448"/>
    </source>
</evidence>
<dbReference type="InterPro" id="IPR017871">
    <property type="entry name" value="ABC_transporter-like_CS"/>
</dbReference>
<feature type="domain" description="ABC transporter" evidence="5">
    <location>
        <begin position="18"/>
        <end position="233"/>
    </location>
</feature>
<comment type="caution">
    <text evidence="6">The sequence shown here is derived from an EMBL/GenBank/DDBJ whole genome shotgun (WGS) entry which is preliminary data.</text>
</comment>
<evidence type="ECO:0000256" key="3">
    <source>
        <dbReference type="ARBA" id="ARBA00022741"/>
    </source>
</evidence>
<dbReference type="PANTHER" id="PTHR24220">
    <property type="entry name" value="IMPORT ATP-BINDING PROTEIN"/>
    <property type="match status" value="1"/>
</dbReference>
<dbReference type="InterPro" id="IPR027417">
    <property type="entry name" value="P-loop_NTPase"/>
</dbReference>
<dbReference type="RefSeq" id="WP_246948060.1">
    <property type="nucleotide sequence ID" value="NZ_JALKII010000001.1"/>
</dbReference>
<accession>A0ABT0E4Q2</accession>
<keyword evidence="4 6" id="KW-0067">ATP-binding</keyword>
<name>A0ABT0E4Q2_9GAMM</name>
<keyword evidence="7" id="KW-1185">Reference proteome</keyword>
<evidence type="ECO:0000313" key="7">
    <source>
        <dbReference type="Proteomes" id="UP001165524"/>
    </source>
</evidence>
<dbReference type="InterPro" id="IPR003593">
    <property type="entry name" value="AAA+_ATPase"/>
</dbReference>
<dbReference type="Proteomes" id="UP001165524">
    <property type="component" value="Unassembled WGS sequence"/>
</dbReference>
<evidence type="ECO:0000259" key="5">
    <source>
        <dbReference type="PROSITE" id="PS50893"/>
    </source>
</evidence>
<dbReference type="InterPro" id="IPR017911">
    <property type="entry name" value="MacB-like_ATP-bd"/>
</dbReference>
<sequence>MTQTPVFSQHTASTTPILIARNLSKRVPGPEGELTLLDQIEMTVMPGESVAITGPSGSGKSTLLGLLAGLDAPSEGDILLAGTAFSSLDDDARALRRGERCAFVFQAFHLVDDLNVLENVMLPLEIQRRKNAGNIARQWLERVGLGHRLKHFPTTLSGGEQQRVALARAFAVTPRLLFADEPTGSLDHANGERISSLLFELNREAGTALVLVTHDQQLAERCHRQLRLEDGRL</sequence>
<organism evidence="6 7">
    <name type="scientific">Alcanivorax quisquiliarum</name>
    <dbReference type="NCBI Taxonomy" id="2933565"/>
    <lineage>
        <taxon>Bacteria</taxon>
        <taxon>Pseudomonadati</taxon>
        <taxon>Pseudomonadota</taxon>
        <taxon>Gammaproteobacteria</taxon>
        <taxon>Oceanospirillales</taxon>
        <taxon>Alcanivoracaceae</taxon>
        <taxon>Alcanivorax</taxon>
    </lineage>
</organism>
<reference evidence="6" key="1">
    <citation type="submission" date="2022-04" db="EMBL/GenBank/DDBJ databases">
        <title>Alcanivorax sp. CY1518 draft genome sequence.</title>
        <authorList>
            <person name="Zhao G."/>
            <person name="An M."/>
        </authorList>
    </citation>
    <scope>NUCLEOTIDE SEQUENCE</scope>
    <source>
        <strain evidence="6">CY1518</strain>
    </source>
</reference>
<dbReference type="PANTHER" id="PTHR24220:SF689">
    <property type="entry name" value="LIPOPROTEIN-RELEASING SYSTEM ATP-BINDING PROTEIN LOLD"/>
    <property type="match status" value="1"/>
</dbReference>
<comment type="similarity">
    <text evidence="1">Belongs to the ABC transporter superfamily.</text>
</comment>
<dbReference type="SUPFAM" id="SSF52540">
    <property type="entry name" value="P-loop containing nucleoside triphosphate hydrolases"/>
    <property type="match status" value="1"/>
</dbReference>
<dbReference type="GO" id="GO:0005524">
    <property type="term" value="F:ATP binding"/>
    <property type="evidence" value="ECO:0007669"/>
    <property type="project" value="UniProtKB-KW"/>
</dbReference>
<dbReference type="EMBL" id="JALKII010000001">
    <property type="protein sequence ID" value="MCK0536607.1"/>
    <property type="molecule type" value="Genomic_DNA"/>
</dbReference>
<dbReference type="Pfam" id="PF00005">
    <property type="entry name" value="ABC_tran"/>
    <property type="match status" value="1"/>
</dbReference>
<evidence type="ECO:0000313" key="6">
    <source>
        <dbReference type="EMBL" id="MCK0536607.1"/>
    </source>
</evidence>
<evidence type="ECO:0000256" key="4">
    <source>
        <dbReference type="ARBA" id="ARBA00022840"/>
    </source>
</evidence>
<dbReference type="PROSITE" id="PS00211">
    <property type="entry name" value="ABC_TRANSPORTER_1"/>
    <property type="match status" value="1"/>
</dbReference>
<evidence type="ECO:0000256" key="1">
    <source>
        <dbReference type="ARBA" id="ARBA00005417"/>
    </source>
</evidence>
<proteinExistence type="inferred from homology"/>
<dbReference type="InterPro" id="IPR003439">
    <property type="entry name" value="ABC_transporter-like_ATP-bd"/>
</dbReference>